<dbReference type="InterPro" id="IPR029151">
    <property type="entry name" value="Sensor-like_sf"/>
</dbReference>
<dbReference type="PANTHER" id="PTHR45138">
    <property type="entry name" value="REGULATORY COMPONENTS OF SENSORY TRANSDUCTION SYSTEM"/>
    <property type="match status" value="1"/>
</dbReference>
<feature type="transmembrane region" description="Helical" evidence="4">
    <location>
        <begin position="36"/>
        <end position="54"/>
    </location>
</feature>
<evidence type="ECO:0000313" key="6">
    <source>
        <dbReference type="EMBL" id="PSU98248.1"/>
    </source>
</evidence>
<dbReference type="AlphaFoldDB" id="A0A2T3KH74"/>
<dbReference type="Pfam" id="PF22673">
    <property type="entry name" value="MCP-like_PDC_1"/>
    <property type="match status" value="1"/>
</dbReference>
<dbReference type="GO" id="GO:0005886">
    <property type="term" value="C:plasma membrane"/>
    <property type="evidence" value="ECO:0007669"/>
    <property type="project" value="UniProtKB-SubCell"/>
</dbReference>
<comment type="subcellular location">
    <subcellularLocation>
        <location evidence="1">Cell inner membrane</location>
    </subcellularLocation>
</comment>
<dbReference type="Pfam" id="PF00990">
    <property type="entry name" value="GGDEF"/>
    <property type="match status" value="1"/>
</dbReference>
<dbReference type="Proteomes" id="UP000241426">
    <property type="component" value="Unassembled WGS sequence"/>
</dbReference>
<dbReference type="InterPro" id="IPR050469">
    <property type="entry name" value="Diguanylate_Cyclase"/>
</dbReference>
<evidence type="ECO:0000259" key="5">
    <source>
        <dbReference type="PROSITE" id="PS50887"/>
    </source>
</evidence>
<feature type="transmembrane region" description="Helical" evidence="4">
    <location>
        <begin position="322"/>
        <end position="349"/>
    </location>
</feature>
<gene>
    <name evidence="6" type="ORF">C9J27_13380</name>
</gene>
<dbReference type="PROSITE" id="PS50887">
    <property type="entry name" value="GGDEF"/>
    <property type="match status" value="1"/>
</dbReference>
<evidence type="ECO:0000256" key="3">
    <source>
        <dbReference type="ARBA" id="ARBA00034247"/>
    </source>
</evidence>
<evidence type="ECO:0000256" key="2">
    <source>
        <dbReference type="ARBA" id="ARBA00012528"/>
    </source>
</evidence>
<protein>
    <recommendedName>
        <fullName evidence="2">diguanylate cyclase</fullName>
        <ecNumber evidence="2">2.7.7.65</ecNumber>
    </recommendedName>
</protein>
<name>A0A2T3KH74_9GAMM</name>
<keyword evidence="4" id="KW-0472">Membrane</keyword>
<dbReference type="GO" id="GO:0052621">
    <property type="term" value="F:diguanylate cyclase activity"/>
    <property type="evidence" value="ECO:0007669"/>
    <property type="project" value="UniProtKB-EC"/>
</dbReference>
<reference evidence="6 7" key="1">
    <citation type="submission" date="2018-01" db="EMBL/GenBank/DDBJ databases">
        <title>Whole genome sequencing of Histamine producing bacteria.</title>
        <authorList>
            <person name="Butler K."/>
        </authorList>
    </citation>
    <scope>NUCLEOTIDE SEQUENCE [LARGE SCALE GENOMIC DNA]</scope>
    <source>
        <strain evidence="6 7">FS-7.2</strain>
    </source>
</reference>
<dbReference type="EMBL" id="PYNF01000010">
    <property type="protein sequence ID" value="PSU98248.1"/>
    <property type="molecule type" value="Genomic_DNA"/>
</dbReference>
<dbReference type="Gene3D" id="3.30.450.20">
    <property type="entry name" value="PAS domain"/>
    <property type="match status" value="1"/>
</dbReference>
<dbReference type="PANTHER" id="PTHR45138:SF9">
    <property type="entry name" value="DIGUANYLATE CYCLASE DGCM-RELATED"/>
    <property type="match status" value="1"/>
</dbReference>
<evidence type="ECO:0000256" key="1">
    <source>
        <dbReference type="ARBA" id="ARBA00004533"/>
    </source>
</evidence>
<evidence type="ECO:0000256" key="4">
    <source>
        <dbReference type="SAM" id="Phobius"/>
    </source>
</evidence>
<dbReference type="InterPro" id="IPR029787">
    <property type="entry name" value="Nucleotide_cyclase"/>
</dbReference>
<accession>A0A2T3KH74</accession>
<dbReference type="InterPro" id="IPR043128">
    <property type="entry name" value="Rev_trsase/Diguanyl_cyclase"/>
</dbReference>
<dbReference type="SUPFAM" id="SSF103190">
    <property type="entry name" value="Sensory domain-like"/>
    <property type="match status" value="1"/>
</dbReference>
<sequence length="540" mass="62630">MIKTLMSKPEQHILKSRSSKWQTDHILCKHDTIRRCLILFFNLLILTLIVGFSLRQEINETRSYVQANLNQIKKSTDSLAYRNKRYAKTATKAIANFDNRYQKLHVLADIHYYPKLKEFGFNRGIYPNNLFNGSLVGPGFPNQLIQKDTHLFAVLDELWAEQQTHPIVYNYYYVSHALKYFYLSSKLPSDQFNTTKEFFSTDLYRNQRSTSQPLNELQKGMYYTYPYLDFFSKEMVVTIKSPVYKNNKIVGDIGVDIPVKSLIKSITLPPKLKSSLNFYLYDSNTEQKFEIYNGYSNYLLPSIPVHTSLNKHTLIFADISPWFFVSFAIKIMMLSILLLITLNYMNVILKRHKFQKQRYQLEAYTDLLTGLFNRRVMDSIVKDIVTENNKNAQSTAIIVFDANDFKIINDTYGHDIGDLALKHISSTINDMTRDSDVCIRLGGDEFCIVLPSADLEQALLMADRLELAIFSGYFCHYNIKVSISTGCTVIEANENLHDALVRADQILYKNKENKAENKKALQQQLKNYIFKSPPNFPKNE</sequence>
<proteinExistence type="predicted"/>
<comment type="caution">
    <text evidence="6">The sequence shown here is derived from an EMBL/GenBank/DDBJ whole genome shotgun (WGS) entry which is preliminary data.</text>
</comment>
<dbReference type="EC" id="2.7.7.65" evidence="2"/>
<feature type="domain" description="GGDEF" evidence="5">
    <location>
        <begin position="393"/>
        <end position="524"/>
    </location>
</feature>
<dbReference type="Gene3D" id="3.30.70.270">
    <property type="match status" value="1"/>
</dbReference>
<dbReference type="SUPFAM" id="SSF55073">
    <property type="entry name" value="Nucleotide cyclase"/>
    <property type="match status" value="1"/>
</dbReference>
<dbReference type="SMART" id="SM00267">
    <property type="entry name" value="GGDEF"/>
    <property type="match status" value="1"/>
</dbReference>
<evidence type="ECO:0000313" key="7">
    <source>
        <dbReference type="Proteomes" id="UP000241426"/>
    </source>
</evidence>
<dbReference type="NCBIfam" id="TIGR00254">
    <property type="entry name" value="GGDEF"/>
    <property type="match status" value="1"/>
</dbReference>
<keyword evidence="4" id="KW-0812">Transmembrane</keyword>
<keyword evidence="4" id="KW-1133">Transmembrane helix</keyword>
<organism evidence="6 7">
    <name type="scientific">Photobacterium kishitanii</name>
    <dbReference type="NCBI Taxonomy" id="318456"/>
    <lineage>
        <taxon>Bacteria</taxon>
        <taxon>Pseudomonadati</taxon>
        <taxon>Pseudomonadota</taxon>
        <taxon>Gammaproteobacteria</taxon>
        <taxon>Vibrionales</taxon>
        <taxon>Vibrionaceae</taxon>
        <taxon>Photobacterium</taxon>
    </lineage>
</organism>
<comment type="catalytic activity">
    <reaction evidence="3">
        <text>2 GTP = 3',3'-c-di-GMP + 2 diphosphate</text>
        <dbReference type="Rhea" id="RHEA:24898"/>
        <dbReference type="ChEBI" id="CHEBI:33019"/>
        <dbReference type="ChEBI" id="CHEBI:37565"/>
        <dbReference type="ChEBI" id="CHEBI:58805"/>
        <dbReference type="EC" id="2.7.7.65"/>
    </reaction>
</comment>
<dbReference type="InterPro" id="IPR000160">
    <property type="entry name" value="GGDEF_dom"/>
</dbReference>
<dbReference type="CDD" id="cd01949">
    <property type="entry name" value="GGDEF"/>
    <property type="match status" value="1"/>
</dbReference>